<dbReference type="Gene3D" id="1.10.1040.10">
    <property type="entry name" value="N-(1-d-carboxylethyl)-l-norvaline Dehydrogenase, domain 2"/>
    <property type="match status" value="1"/>
</dbReference>
<dbReference type="AlphaFoldDB" id="A0AAE1CGK9"/>
<proteinExistence type="inferred from homology"/>
<feature type="domain" description="Ketopantoate reductase N-terminal" evidence="5">
    <location>
        <begin position="163"/>
        <end position="326"/>
    </location>
</feature>
<reference evidence="7" key="1">
    <citation type="journal article" date="2023" name="Mol. Phylogenet. Evol.">
        <title>Genome-scale phylogeny and comparative genomics of the fungal order Sordariales.</title>
        <authorList>
            <person name="Hensen N."/>
            <person name="Bonometti L."/>
            <person name="Westerberg I."/>
            <person name="Brannstrom I.O."/>
            <person name="Guillou S."/>
            <person name="Cros-Aarteil S."/>
            <person name="Calhoun S."/>
            <person name="Haridas S."/>
            <person name="Kuo A."/>
            <person name="Mondo S."/>
            <person name="Pangilinan J."/>
            <person name="Riley R."/>
            <person name="LaButti K."/>
            <person name="Andreopoulos B."/>
            <person name="Lipzen A."/>
            <person name="Chen C."/>
            <person name="Yan M."/>
            <person name="Daum C."/>
            <person name="Ng V."/>
            <person name="Clum A."/>
            <person name="Steindorff A."/>
            <person name="Ohm R.A."/>
            <person name="Martin F."/>
            <person name="Silar P."/>
            <person name="Natvig D.O."/>
            <person name="Lalanne C."/>
            <person name="Gautier V."/>
            <person name="Ament-Velasquez S.L."/>
            <person name="Kruys A."/>
            <person name="Hutchinson M.I."/>
            <person name="Powell A.J."/>
            <person name="Barry K."/>
            <person name="Miller A.N."/>
            <person name="Grigoriev I.V."/>
            <person name="Debuchy R."/>
            <person name="Gladieux P."/>
            <person name="Hiltunen Thoren M."/>
            <person name="Johannesson H."/>
        </authorList>
    </citation>
    <scope>NUCLEOTIDE SEQUENCE</scope>
    <source>
        <strain evidence="7">CBS 314.62</strain>
    </source>
</reference>
<evidence type="ECO:0000256" key="4">
    <source>
        <dbReference type="SAM" id="MobiDB-lite"/>
    </source>
</evidence>
<keyword evidence="3" id="KW-0560">Oxidoreductase</keyword>
<evidence type="ECO:0000256" key="3">
    <source>
        <dbReference type="ARBA" id="ARBA00023002"/>
    </source>
</evidence>
<dbReference type="InterPro" id="IPR008927">
    <property type="entry name" value="6-PGluconate_DH-like_C_sf"/>
</dbReference>
<evidence type="ECO:0000313" key="7">
    <source>
        <dbReference type="EMBL" id="KAK3693792.1"/>
    </source>
</evidence>
<dbReference type="Proteomes" id="UP001270362">
    <property type="component" value="Unassembled WGS sequence"/>
</dbReference>
<comment type="similarity">
    <text evidence="1">Belongs to the ketopantoate reductase family.</text>
</comment>
<dbReference type="PANTHER" id="PTHR43765">
    <property type="entry name" value="2-DEHYDROPANTOATE 2-REDUCTASE-RELATED"/>
    <property type="match status" value="1"/>
</dbReference>
<dbReference type="GO" id="GO:0005739">
    <property type="term" value="C:mitochondrion"/>
    <property type="evidence" value="ECO:0007669"/>
    <property type="project" value="TreeGrafter"/>
</dbReference>
<dbReference type="InterPro" id="IPR013752">
    <property type="entry name" value="KPA_reductase"/>
</dbReference>
<evidence type="ECO:0000313" key="8">
    <source>
        <dbReference type="Proteomes" id="UP001270362"/>
    </source>
</evidence>
<dbReference type="InterPro" id="IPR050838">
    <property type="entry name" value="Ketopantoate_reductase"/>
</dbReference>
<evidence type="ECO:0000256" key="1">
    <source>
        <dbReference type="ARBA" id="ARBA00007870"/>
    </source>
</evidence>
<evidence type="ECO:0000259" key="6">
    <source>
        <dbReference type="Pfam" id="PF08546"/>
    </source>
</evidence>
<protein>
    <recommendedName>
        <fullName evidence="9">2-dehydropantoate 2-reductase</fullName>
    </recommendedName>
</protein>
<feature type="region of interest" description="Disordered" evidence="4">
    <location>
        <begin position="1"/>
        <end position="87"/>
    </location>
</feature>
<comment type="caution">
    <text evidence="7">The sequence shown here is derived from an EMBL/GenBank/DDBJ whole genome shotgun (WGS) entry which is preliminary data.</text>
</comment>
<accession>A0AAE1CGK9</accession>
<dbReference type="GO" id="GO:0050661">
    <property type="term" value="F:NADP binding"/>
    <property type="evidence" value="ECO:0007669"/>
    <property type="project" value="TreeGrafter"/>
</dbReference>
<gene>
    <name evidence="7" type="ORF">B0T22DRAFT_476600</name>
</gene>
<feature type="domain" description="Ketopantoate reductase C-terminal" evidence="6">
    <location>
        <begin position="380"/>
        <end position="507"/>
    </location>
</feature>
<dbReference type="SUPFAM" id="SSF48179">
    <property type="entry name" value="6-phosphogluconate dehydrogenase C-terminal domain-like"/>
    <property type="match status" value="1"/>
</dbReference>
<dbReference type="GO" id="GO:0008677">
    <property type="term" value="F:2-dehydropantoate 2-reductase activity"/>
    <property type="evidence" value="ECO:0007669"/>
    <property type="project" value="TreeGrafter"/>
</dbReference>
<evidence type="ECO:0000259" key="5">
    <source>
        <dbReference type="Pfam" id="PF02558"/>
    </source>
</evidence>
<evidence type="ECO:0000256" key="2">
    <source>
        <dbReference type="ARBA" id="ARBA00022857"/>
    </source>
</evidence>
<dbReference type="InterPro" id="IPR013332">
    <property type="entry name" value="KPR_N"/>
</dbReference>
<dbReference type="PANTHER" id="PTHR43765:SF2">
    <property type="entry name" value="2-DEHYDROPANTOATE 2-REDUCTASE"/>
    <property type="match status" value="1"/>
</dbReference>
<keyword evidence="8" id="KW-1185">Reference proteome</keyword>
<dbReference type="Pfam" id="PF02558">
    <property type="entry name" value="ApbA"/>
    <property type="match status" value="1"/>
</dbReference>
<sequence length="528" mass="59716">MDVEHRFETSSATSRAQCDPPPADGSAASSFWISDDATAGSDRWRSEKGNKGSKGKKGPKSHDAGHDRDAHSKQSASKSIPYEDSTDQFSILETMSVPERRITATDFKSQLNESARDSVEHEEHYRTAGKELFDFWEAQERQVEEDALDRPPPPPYTPPSEQIHILGTDVVGRYIAHALAGCKTIPPVRYIIHRYNLWTAWDQAGRQLTRKRGEETDIRGRVVGEYCPKNKFLKTPLNYERIDNLIITVPPGSTVPALADLRHRLDYRSTICLIQTGLGVAEALIDEYFPDVETRPTFLLGHMTTAIGSAGHHFSFAEFQPGRLYLSIFQPSAGKGMKRIIKHHPPIERTQRATQLIKLLTAMPELNATGHPMADFFRYKLPSVAFRAVADPLATILDSTYNEVARNTYTRQLMDQFVGDITHVVARLPECRNQEKFAVFFRGNQLRKFVYKKLRLKNETDSPMRTETGLGAHTDIDYLTGYFVRRARELSVPVPRLENLMLLVKAKKQALLSQRNDDIPLEEGPQET</sequence>
<keyword evidence="2" id="KW-0521">NADP</keyword>
<name>A0AAE1CGK9_9PEZI</name>
<dbReference type="Pfam" id="PF08546">
    <property type="entry name" value="ApbA_C"/>
    <property type="match status" value="1"/>
</dbReference>
<evidence type="ECO:0008006" key="9">
    <source>
        <dbReference type="Google" id="ProtNLM"/>
    </source>
</evidence>
<dbReference type="InterPro" id="IPR013328">
    <property type="entry name" value="6PGD_dom2"/>
</dbReference>
<reference evidence="7" key="2">
    <citation type="submission" date="2023-06" db="EMBL/GenBank/DDBJ databases">
        <authorList>
            <consortium name="Lawrence Berkeley National Laboratory"/>
            <person name="Haridas S."/>
            <person name="Hensen N."/>
            <person name="Bonometti L."/>
            <person name="Westerberg I."/>
            <person name="Brannstrom I.O."/>
            <person name="Guillou S."/>
            <person name="Cros-Aarteil S."/>
            <person name="Calhoun S."/>
            <person name="Kuo A."/>
            <person name="Mondo S."/>
            <person name="Pangilinan J."/>
            <person name="Riley R."/>
            <person name="Labutti K."/>
            <person name="Andreopoulos B."/>
            <person name="Lipzen A."/>
            <person name="Chen C."/>
            <person name="Yanf M."/>
            <person name="Daum C."/>
            <person name="Ng V."/>
            <person name="Clum A."/>
            <person name="Steindorff A."/>
            <person name="Ohm R."/>
            <person name="Martin F."/>
            <person name="Silar P."/>
            <person name="Natvig D."/>
            <person name="Lalanne C."/>
            <person name="Gautier V."/>
            <person name="Ament-Velasquez S.L."/>
            <person name="Kruys A."/>
            <person name="Hutchinson M.I."/>
            <person name="Powell A.J."/>
            <person name="Barry K."/>
            <person name="Miller A.N."/>
            <person name="Grigoriev I.V."/>
            <person name="Debuchy R."/>
            <person name="Gladieux P."/>
            <person name="Thoren M.H."/>
            <person name="Johannesson H."/>
        </authorList>
    </citation>
    <scope>NUCLEOTIDE SEQUENCE</scope>
    <source>
        <strain evidence="7">CBS 314.62</strain>
    </source>
</reference>
<feature type="compositionally biased region" description="Basic and acidic residues" evidence="4">
    <location>
        <begin position="60"/>
        <end position="72"/>
    </location>
</feature>
<dbReference type="EMBL" id="JAULSO010000001">
    <property type="protein sequence ID" value="KAK3693792.1"/>
    <property type="molecule type" value="Genomic_DNA"/>
</dbReference>
<organism evidence="7 8">
    <name type="scientific">Podospora appendiculata</name>
    <dbReference type="NCBI Taxonomy" id="314037"/>
    <lineage>
        <taxon>Eukaryota</taxon>
        <taxon>Fungi</taxon>
        <taxon>Dikarya</taxon>
        <taxon>Ascomycota</taxon>
        <taxon>Pezizomycotina</taxon>
        <taxon>Sordariomycetes</taxon>
        <taxon>Sordariomycetidae</taxon>
        <taxon>Sordariales</taxon>
        <taxon>Podosporaceae</taxon>
        <taxon>Podospora</taxon>
    </lineage>
</organism>